<sequence length="213" mass="23492">MFRDRQDAALQLAQRLTKYKGQKPLVLGIPRGGIAVAATLARELGGELDIILTRKLRTPGNPELAMGSIDESGNVYLNESVVNALRIPEQMIEEERERQVAMIRARAESYRRIRPKIPLEGRIAILTDDGIATGSTMRAAIQVAKAAKPQKLLVALPVGPPEQVAELEPEVDEMVCLYAPPDFMAVGQFYESFGQLEDEDVERILRDSMGGSH</sequence>
<proteinExistence type="predicted"/>
<dbReference type="EMBL" id="QZKI01000103">
    <property type="protein sequence ID" value="RJP67526.1"/>
    <property type="molecule type" value="Genomic_DNA"/>
</dbReference>
<evidence type="ECO:0000313" key="3">
    <source>
        <dbReference type="Proteomes" id="UP000285961"/>
    </source>
</evidence>
<dbReference type="Proteomes" id="UP000285961">
    <property type="component" value="Unassembled WGS sequence"/>
</dbReference>
<feature type="domain" description="Phosphoribosyltransferase" evidence="1">
    <location>
        <begin position="12"/>
        <end position="169"/>
    </location>
</feature>
<organism evidence="2 3">
    <name type="scientific">Candidatus Abyssobacteria bacterium SURF_17</name>
    <dbReference type="NCBI Taxonomy" id="2093361"/>
    <lineage>
        <taxon>Bacteria</taxon>
        <taxon>Pseudomonadati</taxon>
        <taxon>Candidatus Hydrogenedentota</taxon>
        <taxon>Candidatus Abyssobacteria</taxon>
    </lineage>
</organism>
<accession>A0A419ETX9</accession>
<dbReference type="Gene3D" id="3.30.1310.20">
    <property type="entry name" value="PRTase-like"/>
    <property type="match status" value="1"/>
</dbReference>
<protein>
    <submittedName>
        <fullName evidence="2">Phosphoribosyltransferase</fullName>
    </submittedName>
</protein>
<dbReference type="CDD" id="cd06223">
    <property type="entry name" value="PRTases_typeI"/>
    <property type="match status" value="1"/>
</dbReference>
<dbReference type="InterPro" id="IPR029057">
    <property type="entry name" value="PRTase-like"/>
</dbReference>
<dbReference type="AlphaFoldDB" id="A0A419ETX9"/>
<dbReference type="Pfam" id="PF00156">
    <property type="entry name" value="Pribosyltran"/>
    <property type="match status" value="1"/>
</dbReference>
<dbReference type="SUPFAM" id="SSF53271">
    <property type="entry name" value="PRTase-like"/>
    <property type="match status" value="1"/>
</dbReference>
<keyword evidence="2" id="KW-0808">Transferase</keyword>
<name>A0A419ETX9_9BACT</name>
<evidence type="ECO:0000313" key="2">
    <source>
        <dbReference type="EMBL" id="RJP67526.1"/>
    </source>
</evidence>
<evidence type="ECO:0000259" key="1">
    <source>
        <dbReference type="Pfam" id="PF00156"/>
    </source>
</evidence>
<comment type="caution">
    <text evidence="2">The sequence shown here is derived from an EMBL/GenBank/DDBJ whole genome shotgun (WGS) entry which is preliminary data.</text>
</comment>
<gene>
    <name evidence="2" type="ORF">C4532_14520</name>
</gene>
<reference evidence="2 3" key="1">
    <citation type="journal article" date="2017" name="ISME J.">
        <title>Energy and carbon metabolisms in a deep terrestrial subsurface fluid microbial community.</title>
        <authorList>
            <person name="Momper L."/>
            <person name="Jungbluth S.P."/>
            <person name="Lee M.D."/>
            <person name="Amend J.P."/>
        </authorList>
    </citation>
    <scope>NUCLEOTIDE SEQUENCE [LARGE SCALE GENOMIC DNA]</scope>
    <source>
        <strain evidence="2">SURF_17</strain>
    </source>
</reference>
<keyword evidence="2" id="KW-0328">Glycosyltransferase</keyword>
<dbReference type="GO" id="GO:0016757">
    <property type="term" value="F:glycosyltransferase activity"/>
    <property type="evidence" value="ECO:0007669"/>
    <property type="project" value="UniProtKB-KW"/>
</dbReference>
<dbReference type="Gene3D" id="3.40.50.2020">
    <property type="match status" value="1"/>
</dbReference>
<dbReference type="InterPro" id="IPR000836">
    <property type="entry name" value="PRTase_dom"/>
</dbReference>